<gene>
    <name evidence="5" type="ORF">MCOR_44844</name>
</gene>
<evidence type="ECO:0000256" key="1">
    <source>
        <dbReference type="ARBA" id="ARBA00023136"/>
    </source>
</evidence>
<comment type="subcellular location">
    <subcellularLocation>
        <location evidence="3">Peroxisome membrane</location>
    </subcellularLocation>
</comment>
<dbReference type="AlphaFoldDB" id="A0A6J8DWX6"/>
<feature type="compositionally biased region" description="Basic and acidic residues" evidence="4">
    <location>
        <begin position="336"/>
        <end position="346"/>
    </location>
</feature>
<dbReference type="InterPro" id="IPR026510">
    <property type="entry name" value="PEX11C_met"/>
</dbReference>
<organism evidence="5 6">
    <name type="scientific">Mytilus coruscus</name>
    <name type="common">Sea mussel</name>
    <dbReference type="NCBI Taxonomy" id="42192"/>
    <lineage>
        <taxon>Eukaryota</taxon>
        <taxon>Metazoa</taxon>
        <taxon>Spiralia</taxon>
        <taxon>Lophotrochozoa</taxon>
        <taxon>Mollusca</taxon>
        <taxon>Bivalvia</taxon>
        <taxon>Autobranchia</taxon>
        <taxon>Pteriomorphia</taxon>
        <taxon>Mytilida</taxon>
        <taxon>Mytiloidea</taxon>
        <taxon>Mytilidae</taxon>
        <taxon>Mytilinae</taxon>
        <taxon>Mytilus</taxon>
    </lineage>
</organism>
<feature type="compositionally biased region" description="Low complexity" evidence="4">
    <location>
        <begin position="348"/>
        <end position="369"/>
    </location>
</feature>
<reference evidence="5 6" key="1">
    <citation type="submission" date="2020-06" db="EMBL/GenBank/DDBJ databases">
        <authorList>
            <person name="Li R."/>
            <person name="Bekaert M."/>
        </authorList>
    </citation>
    <scope>NUCLEOTIDE SEQUENCE [LARGE SCALE GENOMIC DNA]</scope>
    <source>
        <strain evidence="6">wild</strain>
    </source>
</reference>
<keyword evidence="6" id="KW-1185">Reference proteome</keyword>
<dbReference type="EMBL" id="CACVKT020007910">
    <property type="protein sequence ID" value="CAC5411794.1"/>
    <property type="molecule type" value="Genomic_DNA"/>
</dbReference>
<evidence type="ECO:0000256" key="4">
    <source>
        <dbReference type="SAM" id="MobiDB-lite"/>
    </source>
</evidence>
<feature type="region of interest" description="Disordered" evidence="4">
    <location>
        <begin position="330"/>
        <end position="375"/>
    </location>
</feature>
<keyword evidence="2" id="KW-0576">Peroxisome</keyword>
<evidence type="ECO:0000256" key="3">
    <source>
        <dbReference type="ARBA" id="ARBA00046271"/>
    </source>
</evidence>
<dbReference type="OrthoDB" id="10005898at2759"/>
<evidence type="ECO:0000313" key="5">
    <source>
        <dbReference type="EMBL" id="CAC5411794.1"/>
    </source>
</evidence>
<protein>
    <submittedName>
        <fullName evidence="5">PEX11C</fullName>
    </submittedName>
</protein>
<keyword evidence="1" id="KW-0472">Membrane</keyword>
<name>A0A6J8DWX6_MYTCO</name>
<proteinExistence type="predicted"/>
<dbReference type="PANTHER" id="PTHR20990">
    <property type="entry name" value="PEROXISOMAL BIOGENESIS FACTOR 11"/>
    <property type="match status" value="1"/>
</dbReference>
<evidence type="ECO:0000313" key="6">
    <source>
        <dbReference type="Proteomes" id="UP000507470"/>
    </source>
</evidence>
<dbReference type="GO" id="GO:0016559">
    <property type="term" value="P:peroxisome fission"/>
    <property type="evidence" value="ECO:0007669"/>
    <property type="project" value="InterPro"/>
</dbReference>
<dbReference type="Pfam" id="PF05648">
    <property type="entry name" value="PEX11"/>
    <property type="match status" value="1"/>
</dbReference>
<dbReference type="GO" id="GO:0005778">
    <property type="term" value="C:peroxisomal membrane"/>
    <property type="evidence" value="ECO:0007669"/>
    <property type="project" value="UniProtKB-SubCell"/>
</dbReference>
<dbReference type="InterPro" id="IPR008733">
    <property type="entry name" value="PEX11"/>
</dbReference>
<sequence>MDLVRVLETYRGHDRIIRLSTYVCMFVSGDRKGLAFDRIRAIATDLGACRVILRLFDDLPMLLYNLSYGTGSKEKSTPLRILNLLTNIINQSYYPVEHIAWLADRQVINTDSKKWWVLGVMIWALSLVAEILKQLVNTNLISRKLKQIKKQQYLESTDEREESIESTSTEAKALKANLLEARLSLLQASSDFMNAINWCPPGFLWAGKLSRSWSETFRRVPMEISNQVSALFREGLKVQITPINCERKQSRSEHTSGVVIVSCKSKSVVNDVMSAKYKLKSSRQYSDIFIHRDQSVQQRIERKNFQTIVDVLKSVDPHINMKGAEVIASRYVNHRRSSENRSEHQNTSRRGTNNSTRSSTSNLHSSFNTRTSHRE</sequence>
<accession>A0A6J8DWX6</accession>
<dbReference type="PANTHER" id="PTHR20990:SF1">
    <property type="entry name" value="PEROXISOMAL MEMBRANE PROTEIN 11C"/>
    <property type="match status" value="1"/>
</dbReference>
<dbReference type="Proteomes" id="UP000507470">
    <property type="component" value="Unassembled WGS sequence"/>
</dbReference>
<evidence type="ECO:0000256" key="2">
    <source>
        <dbReference type="ARBA" id="ARBA00023140"/>
    </source>
</evidence>